<dbReference type="AlphaFoldDB" id="A1WEP8"/>
<evidence type="ECO:0000256" key="2">
    <source>
        <dbReference type="ARBA" id="ARBA00022448"/>
    </source>
</evidence>
<keyword evidence="5" id="KW-0067">ATP-binding</keyword>
<name>A1WEP8_VEREI</name>
<dbReference type="eggNOG" id="COG0410">
    <property type="taxonomic scope" value="Bacteria"/>
</dbReference>
<reference evidence="9" key="1">
    <citation type="submission" date="2006-12" db="EMBL/GenBank/DDBJ databases">
        <title>Complete sequence of chromosome 1 of Verminephrobacter eiseniae EF01-2.</title>
        <authorList>
            <person name="Copeland A."/>
            <person name="Lucas S."/>
            <person name="Lapidus A."/>
            <person name="Barry K."/>
            <person name="Detter J.C."/>
            <person name="Glavina del Rio T."/>
            <person name="Dalin E."/>
            <person name="Tice H."/>
            <person name="Pitluck S."/>
            <person name="Chertkov O."/>
            <person name="Brettin T."/>
            <person name="Bruce D."/>
            <person name="Han C."/>
            <person name="Tapia R."/>
            <person name="Gilna P."/>
            <person name="Schmutz J."/>
            <person name="Larimer F."/>
            <person name="Land M."/>
            <person name="Hauser L."/>
            <person name="Kyrpides N."/>
            <person name="Kim E."/>
            <person name="Stahl D."/>
            <person name="Richardson P."/>
        </authorList>
    </citation>
    <scope>NUCLEOTIDE SEQUENCE [LARGE SCALE GENOMIC DNA]</scope>
    <source>
        <strain evidence="9">EF01-2</strain>
    </source>
</reference>
<organism evidence="8 9">
    <name type="scientific">Verminephrobacter eiseniae (strain EF01-2)</name>
    <dbReference type="NCBI Taxonomy" id="391735"/>
    <lineage>
        <taxon>Bacteria</taxon>
        <taxon>Pseudomonadati</taxon>
        <taxon>Pseudomonadota</taxon>
        <taxon>Betaproteobacteria</taxon>
        <taxon>Burkholderiales</taxon>
        <taxon>Comamonadaceae</taxon>
        <taxon>Verminephrobacter</taxon>
    </lineage>
</organism>
<evidence type="ECO:0000313" key="9">
    <source>
        <dbReference type="Proteomes" id="UP000000374"/>
    </source>
</evidence>
<dbReference type="HOGENOM" id="CLU_000604_1_2_4"/>
<dbReference type="OrthoDB" id="9804819at2"/>
<feature type="domain" description="ABC transporter" evidence="7">
    <location>
        <begin position="2"/>
        <end position="235"/>
    </location>
</feature>
<dbReference type="InterPro" id="IPR052156">
    <property type="entry name" value="BCAA_Transport_ATP-bd_LivF"/>
</dbReference>
<protein>
    <submittedName>
        <fullName evidence="8">ABC transporter related</fullName>
    </submittedName>
</protein>
<evidence type="ECO:0000256" key="3">
    <source>
        <dbReference type="ARBA" id="ARBA00022475"/>
    </source>
</evidence>
<dbReference type="InterPro" id="IPR027417">
    <property type="entry name" value="P-loop_NTPase"/>
</dbReference>
<dbReference type="PROSITE" id="PS50893">
    <property type="entry name" value="ABC_TRANSPORTER_2"/>
    <property type="match status" value="1"/>
</dbReference>
<evidence type="ECO:0000256" key="4">
    <source>
        <dbReference type="ARBA" id="ARBA00022741"/>
    </source>
</evidence>
<dbReference type="Pfam" id="PF00005">
    <property type="entry name" value="ABC_tran"/>
    <property type="match status" value="1"/>
</dbReference>
<accession>A1WEP8</accession>
<dbReference type="InterPro" id="IPR003439">
    <property type="entry name" value="ABC_transporter-like_ATP-bd"/>
</dbReference>
<keyword evidence="6" id="KW-0029">Amino-acid transport</keyword>
<dbReference type="STRING" id="391735.Veis_0314"/>
<dbReference type="CDD" id="cd03224">
    <property type="entry name" value="ABC_TM1139_LivF_branched"/>
    <property type="match status" value="1"/>
</dbReference>
<dbReference type="SMART" id="SM00382">
    <property type="entry name" value="AAA"/>
    <property type="match status" value="1"/>
</dbReference>
<evidence type="ECO:0000256" key="6">
    <source>
        <dbReference type="ARBA" id="ARBA00022970"/>
    </source>
</evidence>
<dbReference type="Gene3D" id="3.40.50.300">
    <property type="entry name" value="P-loop containing nucleotide triphosphate hydrolases"/>
    <property type="match status" value="1"/>
</dbReference>
<keyword evidence="3" id="KW-1003">Cell membrane</keyword>
<keyword evidence="3" id="KW-0472">Membrane</keyword>
<gene>
    <name evidence="8" type="ordered locus">Veis_0314</name>
</gene>
<dbReference type="PANTHER" id="PTHR43820:SF4">
    <property type="entry name" value="HIGH-AFFINITY BRANCHED-CHAIN AMINO ACID TRANSPORT ATP-BINDING PROTEIN LIVF"/>
    <property type="match status" value="1"/>
</dbReference>
<evidence type="ECO:0000256" key="5">
    <source>
        <dbReference type="ARBA" id="ARBA00022840"/>
    </source>
</evidence>
<evidence type="ECO:0000256" key="1">
    <source>
        <dbReference type="ARBA" id="ARBA00005417"/>
    </source>
</evidence>
<dbReference type="RefSeq" id="WP_011808122.1">
    <property type="nucleotide sequence ID" value="NC_008786.1"/>
</dbReference>
<dbReference type="PROSITE" id="PS00211">
    <property type="entry name" value="ABC_TRANSPORTER_1"/>
    <property type="match status" value="1"/>
</dbReference>
<dbReference type="GO" id="GO:0005524">
    <property type="term" value="F:ATP binding"/>
    <property type="evidence" value="ECO:0007669"/>
    <property type="project" value="UniProtKB-KW"/>
</dbReference>
<comment type="similarity">
    <text evidence="1">Belongs to the ABC transporter superfamily.</text>
</comment>
<keyword evidence="9" id="KW-1185">Reference proteome</keyword>
<dbReference type="InterPro" id="IPR017871">
    <property type="entry name" value="ABC_transporter-like_CS"/>
</dbReference>
<keyword evidence="4" id="KW-0547">Nucleotide-binding</keyword>
<dbReference type="InterPro" id="IPR003593">
    <property type="entry name" value="AAA+_ATPase"/>
</dbReference>
<dbReference type="PANTHER" id="PTHR43820">
    <property type="entry name" value="HIGH-AFFINITY BRANCHED-CHAIN AMINO ACID TRANSPORT ATP-BINDING PROTEIN LIVF"/>
    <property type="match status" value="1"/>
</dbReference>
<dbReference type="GeneID" id="76459052"/>
<dbReference type="GO" id="GO:0015658">
    <property type="term" value="F:branched-chain amino acid transmembrane transporter activity"/>
    <property type="evidence" value="ECO:0007669"/>
    <property type="project" value="TreeGrafter"/>
</dbReference>
<keyword evidence="2" id="KW-0813">Transport</keyword>
<dbReference type="EMBL" id="CP000542">
    <property type="protein sequence ID" value="ABM56105.1"/>
    <property type="molecule type" value="Genomic_DNA"/>
</dbReference>
<dbReference type="GO" id="GO:0016887">
    <property type="term" value="F:ATP hydrolysis activity"/>
    <property type="evidence" value="ECO:0007669"/>
    <property type="project" value="InterPro"/>
</dbReference>
<sequence length="238" mass="25456">MLEVRNIESGYGRTKVLHGVSFSVSDGALVAVLGGNGSGKSTTLKTLAGLVRPSAGEITLAGQRIDQVPACRMASSGLVLVPQGKEVFAAMSVEENILMGGYHRRREKARLRDDLQQVYALFPRLALRRKALAGLLSGGERQMLAIGRALLARPRMLLLDEPSSALAPKVVGEIAEVIRGLRGRGISILLVEQNVAMALELADELHILREGRVAHSCVNGPGVDLASLQEFYLGKGTR</sequence>
<evidence type="ECO:0000313" key="8">
    <source>
        <dbReference type="EMBL" id="ABM56105.1"/>
    </source>
</evidence>
<dbReference type="KEGG" id="vei:Veis_0314"/>
<proteinExistence type="inferred from homology"/>
<dbReference type="SUPFAM" id="SSF52540">
    <property type="entry name" value="P-loop containing nucleoside triphosphate hydrolases"/>
    <property type="match status" value="1"/>
</dbReference>
<dbReference type="GO" id="GO:0015807">
    <property type="term" value="P:L-amino acid transport"/>
    <property type="evidence" value="ECO:0007669"/>
    <property type="project" value="TreeGrafter"/>
</dbReference>
<dbReference type="Proteomes" id="UP000000374">
    <property type="component" value="Chromosome"/>
</dbReference>
<evidence type="ECO:0000259" key="7">
    <source>
        <dbReference type="PROSITE" id="PS50893"/>
    </source>
</evidence>